<keyword evidence="2" id="KW-0564">Palmitate</keyword>
<dbReference type="Gene3D" id="2.20.200.10">
    <property type="entry name" value="Outer membrane efflux proteins (OEP)"/>
    <property type="match status" value="1"/>
</dbReference>
<evidence type="ECO:0000313" key="4">
    <source>
        <dbReference type="EMBL" id="SMC30283.1"/>
    </source>
</evidence>
<dbReference type="GO" id="GO:0015562">
    <property type="term" value="F:efflux transmembrane transporter activity"/>
    <property type="evidence" value="ECO:0007669"/>
    <property type="project" value="InterPro"/>
</dbReference>
<keyword evidence="2" id="KW-0812">Transmembrane</keyword>
<keyword evidence="3" id="KW-0175">Coiled coil</keyword>
<comment type="subcellular location">
    <subcellularLocation>
        <location evidence="2">Cell membrane</location>
        <topology evidence="2">Lipid-anchor</topology>
    </subcellularLocation>
</comment>
<dbReference type="RefSeq" id="WP_084281927.1">
    <property type="nucleotide sequence ID" value="NZ_FWXJ01000001.1"/>
</dbReference>
<keyword evidence="5" id="KW-1185">Reference proteome</keyword>
<gene>
    <name evidence="4" type="ORF">SAMN06296008_101130</name>
</gene>
<keyword evidence="2" id="KW-0472">Membrane</keyword>
<protein>
    <submittedName>
        <fullName evidence="4">Efflux transporter, outer membrane factor (OMF) lipoprotein, NodT family</fullName>
    </submittedName>
</protein>
<evidence type="ECO:0000256" key="3">
    <source>
        <dbReference type="SAM" id="Coils"/>
    </source>
</evidence>
<evidence type="ECO:0000313" key="5">
    <source>
        <dbReference type="Proteomes" id="UP000192708"/>
    </source>
</evidence>
<dbReference type="Proteomes" id="UP000192708">
    <property type="component" value="Unassembled WGS sequence"/>
</dbReference>
<keyword evidence="2" id="KW-1134">Transmembrane beta strand</keyword>
<dbReference type="PANTHER" id="PTHR30203">
    <property type="entry name" value="OUTER MEMBRANE CATION EFFLUX PROTEIN"/>
    <property type="match status" value="1"/>
</dbReference>
<reference evidence="4 5" key="1">
    <citation type="submission" date="2017-04" db="EMBL/GenBank/DDBJ databases">
        <authorList>
            <person name="Afonso C.L."/>
            <person name="Miller P.J."/>
            <person name="Scott M.A."/>
            <person name="Spackman E."/>
            <person name="Goraichik I."/>
            <person name="Dimitrov K.M."/>
            <person name="Suarez D.L."/>
            <person name="Swayne D.E."/>
        </authorList>
    </citation>
    <scope>NUCLEOTIDE SEQUENCE [LARGE SCALE GENOMIC DNA]</scope>
    <source>
        <strain evidence="4 5">VK13</strain>
    </source>
</reference>
<dbReference type="SUPFAM" id="SSF56954">
    <property type="entry name" value="Outer membrane efflux proteins (OEP)"/>
    <property type="match status" value="1"/>
</dbReference>
<evidence type="ECO:0000256" key="2">
    <source>
        <dbReference type="RuleBase" id="RU362097"/>
    </source>
</evidence>
<evidence type="ECO:0000256" key="1">
    <source>
        <dbReference type="ARBA" id="ARBA00007613"/>
    </source>
</evidence>
<dbReference type="InterPro" id="IPR010131">
    <property type="entry name" value="MdtP/NodT-like"/>
</dbReference>
<dbReference type="InterPro" id="IPR003423">
    <property type="entry name" value="OMP_efflux"/>
</dbReference>
<dbReference type="PROSITE" id="PS51257">
    <property type="entry name" value="PROKAR_LIPOPROTEIN"/>
    <property type="match status" value="1"/>
</dbReference>
<dbReference type="EMBL" id="FWXJ01000001">
    <property type="protein sequence ID" value="SMC30283.1"/>
    <property type="molecule type" value="Genomic_DNA"/>
</dbReference>
<dbReference type="STRING" id="1938817.SAMN06296008_101130"/>
<sequence length="512" mass="54420">MINKTVISVRSTAILGSVTVLLSACAAGPDYQSPTLPSFSSLQTVVSAKELTSVPNTIGGSKQRIDAALAFPTQWWSEFHSDALNQLVQVALEKNPTLAAADKSLLAAKENANAQYGALFPTIAATGNVARNSYPPATYGQTSGNNNTYNLYGAGVNVSYRLDLTGGVRRQIESALAQADFQKYQLEGAYLSLTSNVVATAIREASQREQYEALAKILESQQDFAKLVGKQFEIGTVSQIDVSSQNTLVANSQSQLLNFEKNLTITQNQLAALMGGYPGTSSPKIDLKTLHLPEQLPAMVPSALIAQRPDILAAEALVKSTNAQVGVATANLLPQINLTASLGTSALLSDMLFGPQATLWTLGAGLTQPLFQGGSLTATRRAAKANYEQAALNYEAVVINAFVEVSNALKALEVSAKNLEAAATAEKNAGINLNLVEQQYRFGTANYLAVLNSQTQYQQAKINLINAQADRFAYSAALYATLGGGWWHRSGPVSLRANANSNAPISQTQLTK</sequence>
<dbReference type="AlphaFoldDB" id="A0A1W1Y293"/>
<dbReference type="NCBIfam" id="TIGR01845">
    <property type="entry name" value="outer_NodT"/>
    <property type="match status" value="1"/>
</dbReference>
<keyword evidence="2 4" id="KW-0449">Lipoprotein</keyword>
<dbReference type="Gene3D" id="1.20.1600.10">
    <property type="entry name" value="Outer membrane efflux proteins (OEP)"/>
    <property type="match status" value="1"/>
</dbReference>
<feature type="signal peptide" evidence="2">
    <location>
        <begin position="1"/>
        <end position="26"/>
    </location>
</feature>
<keyword evidence="2" id="KW-0732">Signal</keyword>
<dbReference type="PANTHER" id="PTHR30203:SF33">
    <property type="entry name" value="BLR4455 PROTEIN"/>
    <property type="match status" value="1"/>
</dbReference>
<organism evidence="4 5">
    <name type="scientific">Polynucleobacter kasalickyi</name>
    <dbReference type="NCBI Taxonomy" id="1938817"/>
    <lineage>
        <taxon>Bacteria</taxon>
        <taxon>Pseudomonadati</taxon>
        <taxon>Pseudomonadota</taxon>
        <taxon>Betaproteobacteria</taxon>
        <taxon>Burkholderiales</taxon>
        <taxon>Burkholderiaceae</taxon>
        <taxon>Polynucleobacter</taxon>
    </lineage>
</organism>
<comment type="similarity">
    <text evidence="1 2">Belongs to the outer membrane factor (OMF) (TC 1.B.17) family.</text>
</comment>
<feature type="coiled-coil region" evidence="3">
    <location>
        <begin position="402"/>
        <end position="429"/>
    </location>
</feature>
<name>A0A1W1Y293_9BURK</name>
<dbReference type="GO" id="GO:0005886">
    <property type="term" value="C:plasma membrane"/>
    <property type="evidence" value="ECO:0007669"/>
    <property type="project" value="UniProtKB-SubCell"/>
</dbReference>
<proteinExistence type="inferred from homology"/>
<dbReference type="Pfam" id="PF02321">
    <property type="entry name" value="OEP"/>
    <property type="match status" value="2"/>
</dbReference>
<feature type="chain" id="PRO_5011826981" evidence="2">
    <location>
        <begin position="27"/>
        <end position="512"/>
    </location>
</feature>
<dbReference type="OrthoDB" id="9770517at2"/>
<accession>A0A1W1Y293</accession>